<dbReference type="AlphaFoldDB" id="A0A8J3Z6Z8"/>
<dbReference type="InterPro" id="IPR036465">
    <property type="entry name" value="vWFA_dom_sf"/>
</dbReference>
<dbReference type="Pfam" id="PF13203">
    <property type="entry name" value="DUF2201_N"/>
    <property type="match status" value="1"/>
</dbReference>
<dbReference type="InterPro" id="IPR025154">
    <property type="entry name" value="Put_metallopeptidase_dom"/>
</dbReference>
<dbReference type="SUPFAM" id="SSF53300">
    <property type="entry name" value="vWA-like"/>
    <property type="match status" value="1"/>
</dbReference>
<dbReference type="PANTHER" id="PTHR38730">
    <property type="entry name" value="SLL7028 PROTEIN"/>
    <property type="match status" value="1"/>
</dbReference>
<gene>
    <name evidence="2" type="ORF">Vau01_039070</name>
</gene>
<evidence type="ECO:0000313" key="3">
    <source>
        <dbReference type="Proteomes" id="UP000612585"/>
    </source>
</evidence>
<dbReference type="RefSeq" id="WP_203994682.1">
    <property type="nucleotide sequence ID" value="NZ_BOPG01000024.1"/>
</dbReference>
<name>A0A8J3Z6Z8_9ACTN</name>
<dbReference type="Proteomes" id="UP000612585">
    <property type="component" value="Unassembled WGS sequence"/>
</dbReference>
<reference evidence="2" key="1">
    <citation type="submission" date="2021-01" db="EMBL/GenBank/DDBJ databases">
        <title>Whole genome shotgun sequence of Virgisporangium aurantiacum NBRC 16421.</title>
        <authorList>
            <person name="Komaki H."/>
            <person name="Tamura T."/>
        </authorList>
    </citation>
    <scope>NUCLEOTIDE SEQUENCE</scope>
    <source>
        <strain evidence="2">NBRC 16421</strain>
    </source>
</reference>
<comment type="caution">
    <text evidence="2">The sequence shown here is derived from an EMBL/GenBank/DDBJ whole genome shotgun (WGS) entry which is preliminary data.</text>
</comment>
<organism evidence="2 3">
    <name type="scientific">Virgisporangium aurantiacum</name>
    <dbReference type="NCBI Taxonomy" id="175570"/>
    <lineage>
        <taxon>Bacteria</taxon>
        <taxon>Bacillati</taxon>
        <taxon>Actinomycetota</taxon>
        <taxon>Actinomycetes</taxon>
        <taxon>Micromonosporales</taxon>
        <taxon>Micromonosporaceae</taxon>
        <taxon>Virgisporangium</taxon>
    </lineage>
</organism>
<dbReference type="PANTHER" id="PTHR38730:SF1">
    <property type="entry name" value="SLL7028 PROTEIN"/>
    <property type="match status" value="1"/>
</dbReference>
<evidence type="ECO:0000313" key="2">
    <source>
        <dbReference type="EMBL" id="GIJ56391.1"/>
    </source>
</evidence>
<dbReference type="EMBL" id="BOPG01000024">
    <property type="protein sequence ID" value="GIJ56391.1"/>
    <property type="molecule type" value="Genomic_DNA"/>
</dbReference>
<evidence type="ECO:0000259" key="1">
    <source>
        <dbReference type="Pfam" id="PF13203"/>
    </source>
</evidence>
<protein>
    <recommendedName>
        <fullName evidence="1">Putative metallopeptidase domain-containing protein</fullName>
    </recommendedName>
</protein>
<proteinExistence type="predicted"/>
<feature type="domain" description="Putative metallopeptidase" evidence="1">
    <location>
        <begin position="53"/>
        <end position="145"/>
    </location>
</feature>
<sequence>MTSLVVDLGDRRRLHALNDAGDETTAEAVRLKEAALLDFGVGNSVIGSWLYTKCHHHIATTAIDTAAVTATGDGVCALLFNPEFFVAIGLDGVKFVLFHEARHLIQRHLHTEAALRSDPVFAIAIEVSVNHVALARLGVPSLPVRDGEPIGVDPREVHEKYRADLVEQGLEPLPYDEFVETDFGVYTELRRMAEPIVRRVPCLHLLLCLGSGGGGHGTPLVDLPLDDETVARIVERILSDVARQAHAGNARARQELLDLAARSGGIDGQRSKMWGSLGLSALRGETQKTRRVDWWKRWLVDVLASRLRDGERLVYPKKLGAVLLSLGHEPMLLRRGMEREKVVLVAMDTSGSMPDAVVEWLTTLVGQTDGVAAQWVSFDGEVMPFAPGERVLGGGGTNFQNVVDYAEGRLAVDGKHIEGRPDAVIMVTDGYAPHVKPRDPESWIWLITDGGVTWPEQADPPMACHRVHTGER</sequence>
<keyword evidence="3" id="KW-1185">Reference proteome</keyword>
<accession>A0A8J3Z6Z8</accession>